<organism evidence="3 4">
    <name type="scientific">Colwellia asteriadis</name>
    <dbReference type="NCBI Taxonomy" id="517723"/>
    <lineage>
        <taxon>Bacteria</taxon>
        <taxon>Pseudomonadati</taxon>
        <taxon>Pseudomonadota</taxon>
        <taxon>Gammaproteobacteria</taxon>
        <taxon>Alteromonadales</taxon>
        <taxon>Colwelliaceae</taxon>
        <taxon>Colwellia</taxon>
    </lineage>
</organism>
<accession>A0ABN1L843</accession>
<feature type="chain" id="PRO_5047125233" description="Lysozyme inhibitor LprI-like N-terminal domain-containing protein" evidence="1">
    <location>
        <begin position="29"/>
        <end position="147"/>
    </location>
</feature>
<reference evidence="3 4" key="1">
    <citation type="journal article" date="2019" name="Int. J. Syst. Evol. Microbiol.">
        <title>The Global Catalogue of Microorganisms (GCM) 10K type strain sequencing project: providing services to taxonomists for standard genome sequencing and annotation.</title>
        <authorList>
            <consortium name="The Broad Institute Genomics Platform"/>
            <consortium name="The Broad Institute Genome Sequencing Center for Infectious Disease"/>
            <person name="Wu L."/>
            <person name="Ma J."/>
        </authorList>
    </citation>
    <scope>NUCLEOTIDE SEQUENCE [LARGE SCALE GENOMIC DNA]</scope>
    <source>
        <strain evidence="3 4">JCM 15608</strain>
    </source>
</reference>
<dbReference type="RefSeq" id="WP_252738797.1">
    <property type="nucleotide sequence ID" value="NZ_BAAAFA010000007.1"/>
</dbReference>
<keyword evidence="4" id="KW-1185">Reference proteome</keyword>
<dbReference type="Pfam" id="PF07007">
    <property type="entry name" value="LprI"/>
    <property type="match status" value="1"/>
</dbReference>
<keyword evidence="1" id="KW-0732">Signal</keyword>
<feature type="domain" description="Lysozyme inhibitor LprI-like N-terminal" evidence="2">
    <location>
        <begin position="35"/>
        <end position="137"/>
    </location>
</feature>
<gene>
    <name evidence="3" type="ORF">GCM10009111_22420</name>
</gene>
<evidence type="ECO:0000259" key="2">
    <source>
        <dbReference type="Pfam" id="PF07007"/>
    </source>
</evidence>
<dbReference type="Gene3D" id="1.20.1270.180">
    <property type="match status" value="1"/>
</dbReference>
<dbReference type="EMBL" id="BAAAFA010000007">
    <property type="protein sequence ID" value="GAA0818960.1"/>
    <property type="molecule type" value="Genomic_DNA"/>
</dbReference>
<name>A0ABN1L843_9GAMM</name>
<dbReference type="InterPro" id="IPR009739">
    <property type="entry name" value="LprI-like_N"/>
</dbReference>
<protein>
    <recommendedName>
        <fullName evidence="2">Lysozyme inhibitor LprI-like N-terminal domain-containing protein</fullName>
    </recommendedName>
</protein>
<comment type="caution">
    <text evidence="3">The sequence shown here is derived from an EMBL/GenBank/DDBJ whole genome shotgun (WGS) entry which is preliminary data.</text>
</comment>
<evidence type="ECO:0000256" key="1">
    <source>
        <dbReference type="SAM" id="SignalP"/>
    </source>
</evidence>
<feature type="signal peptide" evidence="1">
    <location>
        <begin position="1"/>
        <end position="28"/>
    </location>
</feature>
<proteinExistence type="predicted"/>
<evidence type="ECO:0000313" key="4">
    <source>
        <dbReference type="Proteomes" id="UP001500021"/>
    </source>
</evidence>
<dbReference type="Proteomes" id="UP001500021">
    <property type="component" value="Unassembled WGS sequence"/>
</dbReference>
<evidence type="ECO:0000313" key="3">
    <source>
        <dbReference type="EMBL" id="GAA0818960.1"/>
    </source>
</evidence>
<sequence>MFFNNATMKALTTSSLLLSLLASPLIYAASPVEECRNNLKENATTKAISQCLDKATHVIDKEMQTWLNLHQFNLEEQALVQGRNSALNMFKRSQNNFTTYRENNCRWQYLAISPDISAGLAYKECYILLSQQRINELSRLADSTTVQ</sequence>